<proteinExistence type="predicted"/>
<dbReference type="InterPro" id="IPR054612">
    <property type="entry name" value="Phage_capsid-like_C"/>
</dbReference>
<dbReference type="SUPFAM" id="SSF56563">
    <property type="entry name" value="Major capsid protein gp5"/>
    <property type="match status" value="1"/>
</dbReference>
<dbReference type="AlphaFoldDB" id="A0A415MTA6"/>
<sequence length="396" mass="44241">MLGNVADVAQKEAVAALQKALQSGDVEGAGKAWQQVINSISDKVKTDCEMYNTNQKVLAQRGYRMLTTEETEFYQKLVKAEKESNARQAFTDLITTNGGMPETIIEDVYRELTEEHPLLNKITFQNVKYLTRWILNDHTKQSAAWGNINDEIKQQITSGFKEIEVTLYKLSAYAVIPQDMLDLGPTYLDNYIRTILKEALYVALEKAIICGSGKNEPIGLNRDIHEGVDFNSSTGYPEKTPIKVTSFMPKEYGPVVAKLATTESGRLRTFDEVLLICNQIDYLTKIMPATTVMTAAGTYAKDLFPFPTEVVRSNEVKTGQAILCLPEEYFMGIGGNKDGNIEKDDSTKFIEDARVYKIKMHGNGRPWDNTVAIVLDISALDPAYFVVRNDADVLTA</sequence>
<gene>
    <name evidence="3" type="ORF">DWZ98_15600</name>
</gene>
<feature type="domain" description="Phage capsid-like C-terminal" evidence="2">
    <location>
        <begin position="100"/>
        <end position="223"/>
    </location>
</feature>
<organism evidence="3 4">
    <name type="scientific">Dorea formicigenerans</name>
    <dbReference type="NCBI Taxonomy" id="39486"/>
    <lineage>
        <taxon>Bacteria</taxon>
        <taxon>Bacillati</taxon>
        <taxon>Bacillota</taxon>
        <taxon>Clostridia</taxon>
        <taxon>Lachnospirales</taxon>
        <taxon>Lachnospiraceae</taxon>
        <taxon>Dorea</taxon>
    </lineage>
</organism>
<comment type="subcellular location">
    <subcellularLocation>
        <location evidence="1">Virion</location>
    </subcellularLocation>
</comment>
<dbReference type="Pfam" id="PF05065">
    <property type="entry name" value="Phage_capsid"/>
    <property type="match status" value="1"/>
</dbReference>
<name>A0A415MTA6_9FIRM</name>
<protein>
    <submittedName>
        <fullName evidence="3">Phage major capsid protein</fullName>
    </submittedName>
</protein>
<evidence type="ECO:0000313" key="3">
    <source>
        <dbReference type="EMBL" id="RHL84334.1"/>
    </source>
</evidence>
<dbReference type="NCBIfam" id="TIGR01554">
    <property type="entry name" value="major_cap_HK97"/>
    <property type="match status" value="1"/>
</dbReference>
<accession>A0A415MTA6</accession>
<reference evidence="3 4" key="1">
    <citation type="submission" date="2018-08" db="EMBL/GenBank/DDBJ databases">
        <title>A genome reference for cultivated species of the human gut microbiota.</title>
        <authorList>
            <person name="Zou Y."/>
            <person name="Xue W."/>
            <person name="Luo G."/>
        </authorList>
    </citation>
    <scope>NUCLEOTIDE SEQUENCE [LARGE SCALE GENOMIC DNA]</scope>
    <source>
        <strain evidence="3 4">AF36-1BH</strain>
    </source>
</reference>
<dbReference type="EMBL" id="QRPD01000019">
    <property type="protein sequence ID" value="RHL84334.1"/>
    <property type="molecule type" value="Genomic_DNA"/>
</dbReference>
<dbReference type="RefSeq" id="WP_118427633.1">
    <property type="nucleotide sequence ID" value="NZ_QRPD01000019.1"/>
</dbReference>
<evidence type="ECO:0000313" key="4">
    <source>
        <dbReference type="Proteomes" id="UP000283325"/>
    </source>
</evidence>
<evidence type="ECO:0000256" key="1">
    <source>
        <dbReference type="ARBA" id="ARBA00004328"/>
    </source>
</evidence>
<dbReference type="InterPro" id="IPR024455">
    <property type="entry name" value="Phage_capsid"/>
</dbReference>
<dbReference type="Proteomes" id="UP000283325">
    <property type="component" value="Unassembled WGS sequence"/>
</dbReference>
<comment type="caution">
    <text evidence="3">The sequence shown here is derived from an EMBL/GenBank/DDBJ whole genome shotgun (WGS) entry which is preliminary data.</text>
</comment>
<evidence type="ECO:0000259" key="2">
    <source>
        <dbReference type="Pfam" id="PF05065"/>
    </source>
</evidence>